<feature type="domain" description="MannoseP isomerase/GMP-like beta-helix" evidence="2">
    <location>
        <begin position="317"/>
        <end position="369"/>
    </location>
</feature>
<keyword evidence="3" id="KW-0808">Transferase</keyword>
<dbReference type="EMBL" id="QXTG01000003">
    <property type="protein sequence ID" value="RIX26673.1"/>
    <property type="molecule type" value="Genomic_DNA"/>
</dbReference>
<evidence type="ECO:0000313" key="3">
    <source>
        <dbReference type="EMBL" id="RIX26673.1"/>
    </source>
</evidence>
<name>A0A3A1TTI8_9MICO</name>
<comment type="caution">
    <text evidence="3">The sequence shown here is derived from an EMBL/GenBank/DDBJ whole genome shotgun (WGS) entry which is preliminary data.</text>
</comment>
<dbReference type="Gene3D" id="3.90.550.10">
    <property type="entry name" value="Spore Coat Polysaccharide Biosynthesis Protein SpsA, Chain A"/>
    <property type="match status" value="1"/>
</dbReference>
<dbReference type="Pfam" id="PF22640">
    <property type="entry name" value="ManC_GMP_beta-helix"/>
    <property type="match status" value="1"/>
</dbReference>
<dbReference type="SUPFAM" id="SSF53448">
    <property type="entry name" value="Nucleotide-diphospho-sugar transferases"/>
    <property type="match status" value="1"/>
</dbReference>
<dbReference type="InterPro" id="IPR005835">
    <property type="entry name" value="NTP_transferase_dom"/>
</dbReference>
<dbReference type="PANTHER" id="PTHR46390">
    <property type="entry name" value="MANNOSE-1-PHOSPHATE GUANYLYLTRANSFERASE"/>
    <property type="match status" value="1"/>
</dbReference>
<evidence type="ECO:0000259" key="1">
    <source>
        <dbReference type="Pfam" id="PF00483"/>
    </source>
</evidence>
<gene>
    <name evidence="3" type="ORF">D1781_16625</name>
</gene>
<dbReference type="Proteomes" id="UP000265742">
    <property type="component" value="Unassembled WGS sequence"/>
</dbReference>
<dbReference type="GO" id="GO:0004475">
    <property type="term" value="F:mannose-1-phosphate guanylyltransferase (GTP) activity"/>
    <property type="evidence" value="ECO:0007669"/>
    <property type="project" value="InterPro"/>
</dbReference>
<dbReference type="CDD" id="cd02509">
    <property type="entry name" value="GDP-M1P_Guanylyltransferase"/>
    <property type="match status" value="1"/>
</dbReference>
<dbReference type="Pfam" id="PF00483">
    <property type="entry name" value="NTP_transferase"/>
    <property type="match status" value="1"/>
</dbReference>
<dbReference type="PANTHER" id="PTHR46390:SF1">
    <property type="entry name" value="MANNOSE-1-PHOSPHATE GUANYLYLTRANSFERASE"/>
    <property type="match status" value="1"/>
</dbReference>
<accession>A0A3A1TTI8</accession>
<dbReference type="AlphaFoldDB" id="A0A3A1TTI8"/>
<sequence length="378" mass="40351">MHWAGRGTEPDAVERFYAVIPAGGIGSRLWPLSRADAPKFLHDLTGSGQTLLRETWERLAPISGEDRVMVVCGRAHRAAVEAQLPALEDRNVVLESEGKDSSAAIGLAAAILELREPDVIIGSFAADHVIGDVRRFRRAVVEAIVVADAGYIATIGIVPTEPAIGFGYIEAGEKLDVAGTTSAYAVSRFVEKPDLETARSYVESGRYLWNGGMFIARATTLLDEMAKSKPRLVAGLRELAAAWDTAERGAAVDRIWPGLEKIAIDYSVAEPAAAAGRLATVEGDFQWDDVGDFASIAKLQSGGRGSDLAILGEHARVLADSSSGIVVTDRDRLITLIGVENIVVVDTEDALLVTTSEHAQRVKSVVDALKLSGRTDVL</sequence>
<dbReference type="InterPro" id="IPR049577">
    <property type="entry name" value="GMPP_N"/>
</dbReference>
<reference evidence="4" key="1">
    <citation type="submission" date="2018-09" db="EMBL/GenBank/DDBJ databases">
        <authorList>
            <person name="Kim I."/>
        </authorList>
    </citation>
    <scope>NUCLEOTIDE SEQUENCE [LARGE SCALE GENOMIC DNA]</scope>
    <source>
        <strain evidence="4">DD4a</strain>
    </source>
</reference>
<dbReference type="InterPro" id="IPR054566">
    <property type="entry name" value="ManC/GMP-like_b-helix"/>
</dbReference>
<dbReference type="GO" id="GO:0009298">
    <property type="term" value="P:GDP-mannose biosynthetic process"/>
    <property type="evidence" value="ECO:0007669"/>
    <property type="project" value="TreeGrafter"/>
</dbReference>
<dbReference type="InterPro" id="IPR029044">
    <property type="entry name" value="Nucleotide-diphossugar_trans"/>
</dbReference>
<evidence type="ECO:0000313" key="4">
    <source>
        <dbReference type="Proteomes" id="UP000265742"/>
    </source>
</evidence>
<dbReference type="OrthoDB" id="9806359at2"/>
<protein>
    <submittedName>
        <fullName evidence="3">Mannose-1-phosphate guanylyltransferase</fullName>
    </submittedName>
</protein>
<keyword evidence="4" id="KW-1185">Reference proteome</keyword>
<organism evidence="3 4">
    <name type="scientific">Amnibacterium setariae</name>
    <dbReference type="NCBI Taxonomy" id="2306585"/>
    <lineage>
        <taxon>Bacteria</taxon>
        <taxon>Bacillati</taxon>
        <taxon>Actinomycetota</taxon>
        <taxon>Actinomycetes</taxon>
        <taxon>Micrococcales</taxon>
        <taxon>Microbacteriaceae</taxon>
        <taxon>Amnibacterium</taxon>
    </lineage>
</organism>
<dbReference type="SUPFAM" id="SSF159283">
    <property type="entry name" value="Guanosine diphospho-D-mannose pyrophosphorylase/mannose-6-phosphate isomerase linker domain"/>
    <property type="match status" value="1"/>
</dbReference>
<feature type="domain" description="Nucleotidyl transferase" evidence="1">
    <location>
        <begin position="18"/>
        <end position="299"/>
    </location>
</feature>
<proteinExistence type="predicted"/>
<keyword evidence="3" id="KW-0548">Nucleotidyltransferase</keyword>
<dbReference type="InterPro" id="IPR051161">
    <property type="entry name" value="Mannose-6P_isomerase_type2"/>
</dbReference>
<evidence type="ECO:0000259" key="2">
    <source>
        <dbReference type="Pfam" id="PF22640"/>
    </source>
</evidence>